<evidence type="ECO:0000256" key="1">
    <source>
        <dbReference type="ARBA" id="ARBA00010333"/>
    </source>
</evidence>
<keyword evidence="2" id="KW-0813">Transport</keyword>
<evidence type="ECO:0000313" key="7">
    <source>
        <dbReference type="EMBL" id="SCC08160.1"/>
    </source>
</evidence>
<dbReference type="GO" id="GO:0015276">
    <property type="term" value="F:ligand-gated monoatomic ion channel activity"/>
    <property type="evidence" value="ECO:0007669"/>
    <property type="project" value="InterPro"/>
</dbReference>
<dbReference type="Pfam" id="PF00497">
    <property type="entry name" value="SBP_bac_3"/>
    <property type="match status" value="1"/>
</dbReference>
<dbReference type="SUPFAM" id="SSF53850">
    <property type="entry name" value="Periplasmic binding protein-like II"/>
    <property type="match status" value="1"/>
</dbReference>
<dbReference type="InterPro" id="IPR051455">
    <property type="entry name" value="Bact_solute-bind_prot3"/>
</dbReference>
<protein>
    <submittedName>
        <fullName evidence="7">Amino acid ABC transporter substrate-binding protein, PAAT family (TC 3.A.1.3.-)</fullName>
    </submittedName>
</protein>
<dbReference type="GO" id="GO:0006865">
    <property type="term" value="P:amino acid transport"/>
    <property type="evidence" value="ECO:0007669"/>
    <property type="project" value="TreeGrafter"/>
</dbReference>
<dbReference type="SMART" id="SM00062">
    <property type="entry name" value="PBPb"/>
    <property type="match status" value="1"/>
</dbReference>
<organism evidence="7 8">
    <name type="scientific">Weissella bombi</name>
    <dbReference type="NCBI Taxonomy" id="1505725"/>
    <lineage>
        <taxon>Bacteria</taxon>
        <taxon>Bacillati</taxon>
        <taxon>Bacillota</taxon>
        <taxon>Bacilli</taxon>
        <taxon>Lactobacillales</taxon>
        <taxon>Lactobacillaceae</taxon>
        <taxon>Weissella</taxon>
    </lineage>
</organism>
<dbReference type="RefSeq" id="WP_174855279.1">
    <property type="nucleotide sequence ID" value="NZ_BJEE01000003.1"/>
</dbReference>
<comment type="similarity">
    <text evidence="1">Belongs to the bacterial solute-binding protein 3 family.</text>
</comment>
<feature type="domain" description="Solute-binding protein family 3/N-terminal" evidence="5">
    <location>
        <begin position="49"/>
        <end position="272"/>
    </location>
</feature>
<dbReference type="Gene3D" id="3.40.190.10">
    <property type="entry name" value="Periplasmic binding protein-like II"/>
    <property type="match status" value="2"/>
</dbReference>
<dbReference type="Proteomes" id="UP000199268">
    <property type="component" value="Unassembled WGS sequence"/>
</dbReference>
<accession>A0A1C4BMW5</accession>
<evidence type="ECO:0000313" key="8">
    <source>
        <dbReference type="Proteomes" id="UP000199268"/>
    </source>
</evidence>
<feature type="domain" description="Ionotropic glutamate receptor C-terminal" evidence="6">
    <location>
        <begin position="49"/>
        <end position="271"/>
    </location>
</feature>
<feature type="signal peptide" evidence="4">
    <location>
        <begin position="1"/>
        <end position="32"/>
    </location>
</feature>
<gene>
    <name evidence="7" type="ORF">GA0061074_11320</name>
</gene>
<dbReference type="SMART" id="SM00079">
    <property type="entry name" value="PBPe"/>
    <property type="match status" value="1"/>
</dbReference>
<keyword evidence="3 4" id="KW-0732">Signal</keyword>
<dbReference type="EMBL" id="FMAO01000013">
    <property type="protein sequence ID" value="SCC08160.1"/>
    <property type="molecule type" value="Genomic_DNA"/>
</dbReference>
<reference evidence="8" key="1">
    <citation type="submission" date="2016-08" db="EMBL/GenBank/DDBJ databases">
        <authorList>
            <person name="Varghese N."/>
            <person name="Submissions Spin"/>
        </authorList>
    </citation>
    <scope>NUCLEOTIDE SEQUENCE [LARGE SCALE GENOMIC DNA]</scope>
    <source>
        <strain evidence="8">R-53094</strain>
    </source>
</reference>
<dbReference type="AlphaFoldDB" id="A0A1C4BMW5"/>
<dbReference type="GO" id="GO:0005576">
    <property type="term" value="C:extracellular region"/>
    <property type="evidence" value="ECO:0007669"/>
    <property type="project" value="TreeGrafter"/>
</dbReference>
<proteinExistence type="inferred from homology"/>
<dbReference type="GO" id="GO:0016020">
    <property type="term" value="C:membrane"/>
    <property type="evidence" value="ECO:0007669"/>
    <property type="project" value="InterPro"/>
</dbReference>
<evidence type="ECO:0000259" key="5">
    <source>
        <dbReference type="SMART" id="SM00062"/>
    </source>
</evidence>
<evidence type="ECO:0000256" key="4">
    <source>
        <dbReference type="SAM" id="SignalP"/>
    </source>
</evidence>
<evidence type="ECO:0000256" key="2">
    <source>
        <dbReference type="ARBA" id="ARBA00022448"/>
    </source>
</evidence>
<keyword evidence="8" id="KW-1185">Reference proteome</keyword>
<dbReference type="InterPro" id="IPR001638">
    <property type="entry name" value="Solute-binding_3/MltF_N"/>
</dbReference>
<name>A0A1C4BMW5_9LACO</name>
<dbReference type="PANTHER" id="PTHR30085:SF6">
    <property type="entry name" value="ABC TRANSPORTER GLUTAMINE-BINDING PROTEIN GLNH"/>
    <property type="match status" value="1"/>
</dbReference>
<sequence length="283" mass="30815">MKSRFQVVVKSMLAASAFALFTGVAATSNVHAADNAKNETYNRIMKTDRMNWGVKGDTKLMGLMNIKTGKLEGFDVEMAKEITKRVNPDAKVVYTQITSGTRVPMLINGNIDAIIATMSVTPDRQKVVDFSQPYFNAGQSILVKKSSKYHNVKELNTPKARVLAVQGSTSIDEIKDFAPKAKVVGLQDYATALTALKAGQGDALTTDNGILYGMAAGSKSLEVRGGTFTKEPYGVAMQKQNPKLVKAVNKAINEIKTDGTYEKMAKKWFGDVKGMDWKELAGE</sequence>
<feature type="chain" id="PRO_5008689419" evidence="4">
    <location>
        <begin position="33"/>
        <end position="283"/>
    </location>
</feature>
<dbReference type="PANTHER" id="PTHR30085">
    <property type="entry name" value="AMINO ACID ABC TRANSPORTER PERMEASE"/>
    <property type="match status" value="1"/>
</dbReference>
<dbReference type="GO" id="GO:0030288">
    <property type="term" value="C:outer membrane-bounded periplasmic space"/>
    <property type="evidence" value="ECO:0007669"/>
    <property type="project" value="TreeGrafter"/>
</dbReference>
<dbReference type="InterPro" id="IPR001320">
    <property type="entry name" value="Iontro_rcpt_C"/>
</dbReference>
<evidence type="ECO:0000259" key="6">
    <source>
        <dbReference type="SMART" id="SM00079"/>
    </source>
</evidence>
<evidence type="ECO:0000256" key="3">
    <source>
        <dbReference type="ARBA" id="ARBA00022729"/>
    </source>
</evidence>
<dbReference type="STRING" id="1505725.GA0061074_11320"/>